<dbReference type="Gene3D" id="3.90.320.10">
    <property type="match status" value="1"/>
</dbReference>
<reference evidence="7 8" key="1">
    <citation type="journal article" date="2011" name="J. Bacteriol.">
        <title>Complete genome sequence of the obligate piezophilic hyperthermophilic archaeon Pyrococcus yayanosii CH1.</title>
        <authorList>
            <person name="Jun X."/>
            <person name="Lupeng L."/>
            <person name="Minjuan X."/>
            <person name="Oger P."/>
            <person name="Fengping W."/>
            <person name="Jebbar M."/>
            <person name="Xiang X."/>
        </authorList>
    </citation>
    <scope>NUCLEOTIDE SEQUENCE [LARGE SCALE GENOMIC DNA]</scope>
    <source>
        <strain evidence="8">CH1 / JCM 16557</strain>
    </source>
</reference>
<dbReference type="SUPFAM" id="SSF52540">
    <property type="entry name" value="P-loop containing nucleoside triphosphate hydrolases"/>
    <property type="match status" value="1"/>
</dbReference>
<dbReference type="CDD" id="cd18808">
    <property type="entry name" value="SF1_C_Upf1"/>
    <property type="match status" value="1"/>
</dbReference>
<protein>
    <submittedName>
        <fullName evidence="7">DNA helicase related protein</fullName>
    </submittedName>
</protein>
<evidence type="ECO:0000313" key="8">
    <source>
        <dbReference type="Proteomes" id="UP000008386"/>
    </source>
</evidence>
<dbReference type="eggNOG" id="arCOG00806">
    <property type="taxonomic scope" value="Archaea"/>
</dbReference>
<dbReference type="EMBL" id="CP002779">
    <property type="protein sequence ID" value="AEH24343.1"/>
    <property type="molecule type" value="Genomic_DNA"/>
</dbReference>
<dbReference type="InterPro" id="IPR011604">
    <property type="entry name" value="PDDEXK-like_dom_sf"/>
</dbReference>
<organism evidence="7 8">
    <name type="scientific">Pyrococcus yayanosii (strain CH1 / JCM 16557)</name>
    <dbReference type="NCBI Taxonomy" id="529709"/>
    <lineage>
        <taxon>Archaea</taxon>
        <taxon>Methanobacteriati</taxon>
        <taxon>Methanobacteriota</taxon>
        <taxon>Thermococci</taxon>
        <taxon>Thermococcales</taxon>
        <taxon>Thermococcaceae</taxon>
        <taxon>Pyrococcus</taxon>
    </lineage>
</organism>
<dbReference type="InterPro" id="IPR041679">
    <property type="entry name" value="DNA2/NAM7-like_C"/>
</dbReference>
<dbReference type="Gene3D" id="3.40.50.300">
    <property type="entry name" value="P-loop containing nucleotide triphosphate hydrolases"/>
    <property type="match status" value="2"/>
</dbReference>
<dbReference type="GO" id="GO:0005524">
    <property type="term" value="F:ATP binding"/>
    <property type="evidence" value="ECO:0007669"/>
    <property type="project" value="UniProtKB-KW"/>
</dbReference>
<keyword evidence="8" id="KW-1185">Reference proteome</keyword>
<accession>F8AIH7</accession>
<evidence type="ECO:0000259" key="5">
    <source>
        <dbReference type="Pfam" id="PF12705"/>
    </source>
</evidence>
<keyword evidence="3 7" id="KW-0347">Helicase</keyword>
<evidence type="ECO:0000256" key="1">
    <source>
        <dbReference type="ARBA" id="ARBA00022741"/>
    </source>
</evidence>
<sequence length="1372" mass="157512">MPEILHPSEIARFFELQECSNYLRLLFSYKRGELEKYKLVLKVKEEAGRSLAKWGENFEVELLRRLRHILLNTQFYGFFTSCKRDGSFSFFNRFFPKNIILCSSDQECFERVGELLKREDKLLLYQPHLRGRIGAFIVSGRADFIVREGSTFYILEAKFTREEKLAHRFQAVTYAYLLAQMLEELKIRGRILLAVITKGKLKGWPPESFEFSRDVEEYVMTLEGKLSENGPFARVLRGGRSHLWLTARCAECPFEPVCIKEAVEARSLGLLGIPPGHQEAFKSVGVNTVDDLAGLFEFSSLWPTNFSEPVMRRPDIVLKLMRVVGITNLPKLSRLAQVIKRELDRVPGDKAWPEFIPGTGYNLPKDTCEGKCPENYPAGSLVRVYLFIEQSHITDTLLGASAVVENTMTGKMEIVAEVVEEPPMDPEIGEKLEGLMLDKFFRKLFAAIRQVAPNLEGETYKVGRKVESCNGDEVFLHLYFYSRFHRDALMDAVRRHPHLYGSRAIRALLSLRRAIDQEGYSIIKDELISRHALRFPPGLGIMLVASQFGFKWRVVNGFEEIFKFLAERRGYEINLEKLYSIAEEGLDSKSKALYPVFNREDEQIPFTAFWQALLDEKKDSLLEMLKQMALAVRHIERRIPEKVKDAWVPKEPLSMRELESFDLESPNLASVLMEYQMLEFFARKQQLEQYYRLPRETRAYLEKSAFVQVEDVITSKSGCFIRGKIVLPDSETWRPYSKEEVLIDLDEGSWVAVTPLEAFGNEDPARVIRRSPLGVITRIDHDDGSVEVKLIGTPGRGRFIFSHEGFSCKKGKITIGKANVISKGSIIVLDPSIDDISMSRAYDVLEKIIRGKRHYVYEKLSAIYSAGKVETSDDNFKINIWQEEDIEEFLVKLENVAKLNEEQKKFVKDIHSFLVSLQGPPGTGKTARAVAPAILARAYSSIKRKKDALFIVTAISHRAVNEALIKTARLLEELSPLIPELKNVELIRGLANEEAIESIKRELEGIKNIKFEHEKLNFGGGQRSLEAIISKRGLVKVLFATPQTLAKIVEWGKADLVVVDEASMMDLPIFLLATAPARGQVLIVGDHRQMQPIQVHEWELEDRKTIEEHLPFLSAINFIRFLRGELEERELKKFKRILGRDPPEWIANKDDILPVYRLKKTYRLPEALAKLHTELFYIFDGIELESEKKYDEEKLKLLREASRERSWVGWILDPKHPVVLIVHEESSSTKINEFEAKLVAEIVSKIPNGLSIGIVVPYRAQKRLIKSLIGNKAEVDTVERFQGGERDVIIVSMTSSDPAYLMQVFDFIYNPNRLNVAASRAKEKLILIASENLFTLSAHDLDHFEKLRPWKKFYLLMTRKEELRTDKFRAFR</sequence>
<gene>
    <name evidence="7" type="ordered locus">PYCH_06550</name>
</gene>
<dbReference type="InterPro" id="IPR038726">
    <property type="entry name" value="PDDEXK_AddAB-type"/>
</dbReference>
<dbReference type="Pfam" id="PF13087">
    <property type="entry name" value="AAA_12"/>
    <property type="match status" value="1"/>
</dbReference>
<dbReference type="Proteomes" id="UP000008386">
    <property type="component" value="Chromosome"/>
</dbReference>
<dbReference type="PANTHER" id="PTHR43788:SF8">
    <property type="entry name" value="DNA-BINDING PROTEIN SMUBP-2"/>
    <property type="match status" value="1"/>
</dbReference>
<evidence type="ECO:0000313" key="7">
    <source>
        <dbReference type="EMBL" id="AEH24343.1"/>
    </source>
</evidence>
<proteinExistence type="predicted"/>
<dbReference type="PANTHER" id="PTHR43788">
    <property type="entry name" value="DNA2/NAM7 HELICASE FAMILY MEMBER"/>
    <property type="match status" value="1"/>
</dbReference>
<dbReference type="OrthoDB" id="45637at2157"/>
<dbReference type="InterPro" id="IPR027417">
    <property type="entry name" value="P-loop_NTPase"/>
</dbReference>
<dbReference type="Pfam" id="PF13604">
    <property type="entry name" value="AAA_30"/>
    <property type="match status" value="1"/>
</dbReference>
<evidence type="ECO:0000256" key="2">
    <source>
        <dbReference type="ARBA" id="ARBA00022801"/>
    </source>
</evidence>
<dbReference type="KEGG" id="pya:PYCH_06550"/>
<keyword evidence="2" id="KW-0378">Hydrolase</keyword>
<dbReference type="GO" id="GO:0016787">
    <property type="term" value="F:hydrolase activity"/>
    <property type="evidence" value="ECO:0007669"/>
    <property type="project" value="UniProtKB-KW"/>
</dbReference>
<dbReference type="InterPro" id="IPR047187">
    <property type="entry name" value="SF1_C_Upf1"/>
</dbReference>
<dbReference type="InterPro" id="IPR050534">
    <property type="entry name" value="Coronavir_polyprotein_1ab"/>
</dbReference>
<keyword evidence="1" id="KW-0547">Nucleotide-binding</keyword>
<dbReference type="GO" id="GO:0043139">
    <property type="term" value="F:5'-3' DNA helicase activity"/>
    <property type="evidence" value="ECO:0007669"/>
    <property type="project" value="TreeGrafter"/>
</dbReference>
<name>F8AIH7_PYRYC</name>
<dbReference type="STRING" id="529709.PYCH_06550"/>
<keyword evidence="4" id="KW-0067">ATP-binding</keyword>
<feature type="domain" description="PD-(D/E)XK endonuclease-like" evidence="5">
    <location>
        <begin position="136"/>
        <end position="258"/>
    </location>
</feature>
<dbReference type="Pfam" id="PF12705">
    <property type="entry name" value="PDDEXK_1"/>
    <property type="match status" value="1"/>
</dbReference>
<evidence type="ECO:0000256" key="3">
    <source>
        <dbReference type="ARBA" id="ARBA00022806"/>
    </source>
</evidence>
<evidence type="ECO:0000256" key="4">
    <source>
        <dbReference type="ARBA" id="ARBA00022840"/>
    </source>
</evidence>
<dbReference type="HOGENOM" id="CLU_255555_0_0_2"/>
<evidence type="ECO:0000259" key="6">
    <source>
        <dbReference type="Pfam" id="PF13087"/>
    </source>
</evidence>
<feature type="domain" description="DNA2/NAM7 helicase-like C-terminal" evidence="6">
    <location>
        <begin position="1154"/>
        <end position="1331"/>
    </location>
</feature>